<reference evidence="3" key="2">
    <citation type="submission" date="2020-07" db="EMBL/GenBank/DDBJ databases">
        <authorList>
            <person name="Lood C."/>
            <person name="Girard L."/>
        </authorList>
    </citation>
    <scope>NUCLEOTIDE SEQUENCE</scope>
    <source>
        <strain evidence="3">SWRI102</strain>
    </source>
</reference>
<keyword evidence="1" id="KW-0175">Coiled coil</keyword>
<evidence type="ECO:0000313" key="4">
    <source>
        <dbReference type="EMBL" id="MBV4553098.1"/>
    </source>
</evidence>
<dbReference type="Proteomes" id="UP000659438">
    <property type="component" value="Unassembled WGS sequence"/>
</dbReference>
<name>A0A923FLN2_9PSED</name>
<feature type="coiled-coil region" evidence="1">
    <location>
        <begin position="71"/>
        <end position="98"/>
    </location>
</feature>
<keyword evidence="5" id="KW-1185">Reference proteome</keyword>
<protein>
    <submittedName>
        <fullName evidence="3">Uncharacterized protein</fullName>
    </submittedName>
</protein>
<evidence type="ECO:0000256" key="2">
    <source>
        <dbReference type="SAM" id="MobiDB-lite"/>
    </source>
</evidence>
<evidence type="ECO:0000256" key="1">
    <source>
        <dbReference type="SAM" id="Coils"/>
    </source>
</evidence>
<gene>
    <name evidence="4" type="ORF">HU742_018290</name>
    <name evidence="3" type="ORF">HU742_07675</name>
</gene>
<evidence type="ECO:0000313" key="5">
    <source>
        <dbReference type="Proteomes" id="UP000659438"/>
    </source>
</evidence>
<sequence length="211" mass="24235">MISTELSMIHMLNPHRHKLALLQEAFLSKGGTIEVLEGPAFKPPPPRHEPPPTVKKAKPKKVEPPRQKWIDKMAQRDIEREERALKREQDRADKLEYVRHLAQTMTYAQAVLRTGFPLRELTRLAAKGGFKFQPAKAQANKGGKIFDEERDARNAEMIRDFKARGFTRNQARESIQSTYKNFDRLLEKFGIDYPKSGKGPEPACFDKKKLG</sequence>
<reference evidence="3 5" key="1">
    <citation type="journal article" date="2020" name="Microorganisms">
        <title>Reliable Identification of Environmental Pseudomonas Isolates Using the rpoD Gene.</title>
        <authorList>
            <consortium name="The Broad Institute Genome Sequencing Platform"/>
            <person name="Girard L."/>
            <person name="Lood C."/>
            <person name="Rokni-Zadeh H."/>
            <person name="van Noort V."/>
            <person name="Lavigne R."/>
            <person name="De Mot R."/>
        </authorList>
    </citation>
    <scope>NUCLEOTIDE SEQUENCE</scope>
    <source>
        <strain evidence="3 5">SWRI102</strain>
    </source>
</reference>
<proteinExistence type="predicted"/>
<accession>A0A923FLN2</accession>
<dbReference type="RefSeq" id="WP_186643036.1">
    <property type="nucleotide sequence ID" value="NZ_JABWQX020000001.1"/>
</dbReference>
<reference evidence="4" key="3">
    <citation type="submission" date="2021-06" db="EMBL/GenBank/DDBJ databases">
        <title>Updating the genus Pseudomonas: Description of 43 new species and partition of the Pseudomonas putida group.</title>
        <authorList>
            <person name="Girard L."/>
            <person name="Lood C."/>
            <person name="Vandamme P."/>
            <person name="Rokni-Zadeh H."/>
            <person name="Van Noort V."/>
            <person name="Hofte M."/>
            <person name="Lavigne R."/>
            <person name="De Mot R."/>
        </authorList>
    </citation>
    <scope>NUCLEOTIDE SEQUENCE</scope>
    <source>
        <strain evidence="4">SWRI102</strain>
    </source>
</reference>
<organism evidence="3">
    <name type="scientific">Pseudomonas marvdashtae</name>
    <dbReference type="NCBI Taxonomy" id="2745500"/>
    <lineage>
        <taxon>Bacteria</taxon>
        <taxon>Pseudomonadati</taxon>
        <taxon>Pseudomonadota</taxon>
        <taxon>Gammaproteobacteria</taxon>
        <taxon>Pseudomonadales</taxon>
        <taxon>Pseudomonadaceae</taxon>
        <taxon>Pseudomonas</taxon>
    </lineage>
</organism>
<dbReference type="EMBL" id="JABWQX010000002">
    <property type="protein sequence ID" value="MBC3395080.1"/>
    <property type="molecule type" value="Genomic_DNA"/>
</dbReference>
<comment type="caution">
    <text evidence="3">The sequence shown here is derived from an EMBL/GenBank/DDBJ whole genome shotgun (WGS) entry which is preliminary data.</text>
</comment>
<feature type="region of interest" description="Disordered" evidence="2">
    <location>
        <begin position="38"/>
        <end position="66"/>
    </location>
</feature>
<evidence type="ECO:0000313" key="3">
    <source>
        <dbReference type="EMBL" id="MBC3395080.1"/>
    </source>
</evidence>
<dbReference type="AlphaFoldDB" id="A0A923FLN2"/>
<dbReference type="EMBL" id="JABWQX020000001">
    <property type="protein sequence ID" value="MBV4553098.1"/>
    <property type="molecule type" value="Genomic_DNA"/>
</dbReference>